<dbReference type="Pfam" id="PF15413">
    <property type="entry name" value="PH_11"/>
    <property type="match status" value="1"/>
</dbReference>
<proteinExistence type="inferred from homology"/>
<dbReference type="SUPFAM" id="SSF50729">
    <property type="entry name" value="PH domain-like"/>
    <property type="match status" value="1"/>
</dbReference>
<protein>
    <submittedName>
        <fullName evidence="9">Oxysterol-binding protein-related protein 1C</fullName>
    </submittedName>
</protein>
<keyword evidence="6" id="KW-0446">Lipid-binding</keyword>
<dbReference type="SMART" id="SM00233">
    <property type="entry name" value="PH"/>
    <property type="match status" value="1"/>
</dbReference>
<feature type="domain" description="PH" evidence="8">
    <location>
        <begin position="110"/>
        <end position="242"/>
    </location>
</feature>
<dbReference type="CDD" id="cd13294">
    <property type="entry name" value="PH_ORP_plant"/>
    <property type="match status" value="1"/>
</dbReference>
<accession>A0A1J3E7B9</accession>
<dbReference type="Gene3D" id="3.30.70.3490">
    <property type="match status" value="1"/>
</dbReference>
<gene>
    <name evidence="9" type="ORF">GA_TR6247_c0_g1_i1_g.20502</name>
</gene>
<evidence type="ECO:0000259" key="8">
    <source>
        <dbReference type="PROSITE" id="PS50003"/>
    </source>
</evidence>
<dbReference type="FunFam" id="2.40.160.120:FF:000006">
    <property type="entry name" value="oxysterol-binding protein-related protein 1D isoform X1"/>
    <property type="match status" value="1"/>
</dbReference>
<dbReference type="InterPro" id="IPR001849">
    <property type="entry name" value="PH_domain"/>
</dbReference>
<evidence type="ECO:0000256" key="5">
    <source>
        <dbReference type="ARBA" id="ARBA00023055"/>
    </source>
</evidence>
<evidence type="ECO:0000256" key="6">
    <source>
        <dbReference type="ARBA" id="ARBA00023121"/>
    </source>
</evidence>
<name>A0A1J3E7B9_NOCCA</name>
<evidence type="ECO:0000256" key="1">
    <source>
        <dbReference type="ARBA" id="ARBA00003361"/>
    </source>
</evidence>
<dbReference type="GO" id="GO:0006869">
    <property type="term" value="P:lipid transport"/>
    <property type="evidence" value="ECO:0007669"/>
    <property type="project" value="UniProtKB-KW"/>
</dbReference>
<keyword evidence="3" id="KW-0813">Transport</keyword>
<dbReference type="InterPro" id="IPR037239">
    <property type="entry name" value="OSBP_sf"/>
</dbReference>
<dbReference type="PROSITE" id="PS50003">
    <property type="entry name" value="PH_DOMAIN"/>
    <property type="match status" value="1"/>
</dbReference>
<dbReference type="InterPro" id="IPR000648">
    <property type="entry name" value="Oxysterol-bd"/>
</dbReference>
<comment type="similarity">
    <text evidence="2">Belongs to the OSBP family.</text>
</comment>
<feature type="region of interest" description="Disordered" evidence="7">
    <location>
        <begin position="326"/>
        <end position="409"/>
    </location>
</feature>
<evidence type="ECO:0000313" key="9">
    <source>
        <dbReference type="EMBL" id="JAU28057.1"/>
    </source>
</evidence>
<organism evidence="9">
    <name type="scientific">Noccaea caerulescens</name>
    <name type="common">Alpine penny-cress</name>
    <name type="synonym">Thlaspi caerulescens</name>
    <dbReference type="NCBI Taxonomy" id="107243"/>
    <lineage>
        <taxon>Eukaryota</taxon>
        <taxon>Viridiplantae</taxon>
        <taxon>Streptophyta</taxon>
        <taxon>Embryophyta</taxon>
        <taxon>Tracheophyta</taxon>
        <taxon>Spermatophyta</taxon>
        <taxon>Magnoliopsida</taxon>
        <taxon>eudicotyledons</taxon>
        <taxon>Gunneridae</taxon>
        <taxon>Pentapetalae</taxon>
        <taxon>rosids</taxon>
        <taxon>malvids</taxon>
        <taxon>Brassicales</taxon>
        <taxon>Brassicaceae</taxon>
        <taxon>Coluteocarpeae</taxon>
        <taxon>Noccaea</taxon>
    </lineage>
</organism>
<dbReference type="GO" id="GO:0005829">
    <property type="term" value="C:cytosol"/>
    <property type="evidence" value="ECO:0007669"/>
    <property type="project" value="TreeGrafter"/>
</dbReference>
<keyword evidence="5" id="KW-0445">Lipid transport</keyword>
<keyword evidence="4" id="KW-0175">Coiled coil</keyword>
<evidence type="ECO:0000256" key="2">
    <source>
        <dbReference type="ARBA" id="ARBA00008842"/>
    </source>
</evidence>
<dbReference type="FunFam" id="3.30.70.3490:FF:000013">
    <property type="entry name" value="Oxysterol-binding protein-related protein 2A"/>
    <property type="match status" value="1"/>
</dbReference>
<dbReference type="Pfam" id="PF01237">
    <property type="entry name" value="Oxysterol_BP"/>
    <property type="match status" value="1"/>
</dbReference>
<reference evidence="9" key="1">
    <citation type="submission" date="2016-07" db="EMBL/GenBank/DDBJ databases">
        <title>De novo transcriptome assembly of four accessions of the metal hyperaccumulator plant Noccaea caerulescens.</title>
        <authorList>
            <person name="Blande D."/>
            <person name="Halimaa P."/>
            <person name="Tervahauta A.I."/>
            <person name="Aarts M.G."/>
            <person name="Karenlampi S.O."/>
        </authorList>
    </citation>
    <scope>NUCLEOTIDE SEQUENCE</scope>
</reference>
<evidence type="ECO:0000256" key="3">
    <source>
        <dbReference type="ARBA" id="ARBA00022448"/>
    </source>
</evidence>
<dbReference type="PANTHER" id="PTHR10972:SF96">
    <property type="entry name" value="OXYSTEROL-BINDING PROTEIN-RELATED PROTEIN 1A-RELATED"/>
    <property type="match status" value="1"/>
</dbReference>
<evidence type="ECO:0000256" key="4">
    <source>
        <dbReference type="ARBA" id="ARBA00023054"/>
    </source>
</evidence>
<feature type="compositionally biased region" description="Low complexity" evidence="7">
    <location>
        <begin position="379"/>
        <end position="398"/>
    </location>
</feature>
<dbReference type="PANTHER" id="PTHR10972">
    <property type="entry name" value="OXYSTEROL-BINDING PROTEIN-RELATED"/>
    <property type="match status" value="1"/>
</dbReference>
<sequence>MLPFCCVSTVADHSPSMPLPEQPPPQPPLPLYAGTSGAPFGMTRSEPIMTRSASQSYNHHSNQSNHHLLHSLSFNHQSDVANRLGQRVLALPASAVREPPVDVKINDIVGNGIAGILHKWVNYGRGWRPRWFVLQDGVLSYYKIHGRDKIFVSPETEKGSKVIGEESARMISRHHKHGVSGGSCQLRRKPFGEVHLKVSSIRESRSDDKRFSIFTGTKRLHLRAVTREDRAAWMEALQAVKDMFPRMSNCELMAPTDNLGISMEKLRLRLAEEGVSESAIQDCEQITRSEFSALQSQLLLLKQKQWLLIDTLRQLETEKVDLENTVVDESQRQAENGGSNDLRHEKFSEGTATESDDDNERGDAETDEEDNTFFDTRDFLSSSSFKSSGSGFRTSSFSSDDDGFGSEDDIDPSIKSVGCNYPHVKRRKNLPDPVEKEKSVSLWSMIKDNIGKDLTKVCLPVYFNEPLSSLQKCFEDLEYSYLLDRASEWGKRGNNLMRILNVAAFAVSGYASTEGRICKPFNPMLGETYEADYPDKGLRFFSEKVSHHPMIVACHCDGTGWKFWGDSNLKSKFWGRSIQLDPIGVLTLQFDDGEIVQWSKVTSSIYNLILGKLYCDHYGTMRIEGNGEYSCKLKFKEQSMIDRNPHQVQGIVEDKNGKTVAKLFGKWDESMHYVMIGNQGKANESHLLWKRNKAPENPTRYNLTRFGMTLNELTPGLKEKLPPTDSRLRPDQRHLEKGEFEMGNGEKLRLEQRQRQAREMQERGWKPKWFRKERESETYRYVGGYWEARDSGRWDDCPDIFGQVQQSIN</sequence>
<evidence type="ECO:0000256" key="7">
    <source>
        <dbReference type="SAM" id="MobiDB-lite"/>
    </source>
</evidence>
<dbReference type="GO" id="GO:0032934">
    <property type="term" value="F:sterol binding"/>
    <property type="evidence" value="ECO:0007669"/>
    <property type="project" value="TreeGrafter"/>
</dbReference>
<comment type="function">
    <text evidence="1">May be involved in the transport of sterols.</text>
</comment>
<dbReference type="Gene3D" id="2.40.160.120">
    <property type="match status" value="1"/>
</dbReference>
<feature type="compositionally biased region" description="Acidic residues" evidence="7">
    <location>
        <begin position="399"/>
        <end position="409"/>
    </location>
</feature>
<dbReference type="EMBL" id="GEVI01004263">
    <property type="protein sequence ID" value="JAU28057.1"/>
    <property type="molecule type" value="Transcribed_RNA"/>
</dbReference>
<dbReference type="InterPro" id="IPR011993">
    <property type="entry name" value="PH-like_dom_sf"/>
</dbReference>
<dbReference type="SUPFAM" id="SSF144000">
    <property type="entry name" value="Oxysterol-binding protein-like"/>
    <property type="match status" value="1"/>
</dbReference>
<dbReference type="GO" id="GO:0016020">
    <property type="term" value="C:membrane"/>
    <property type="evidence" value="ECO:0007669"/>
    <property type="project" value="TreeGrafter"/>
</dbReference>
<dbReference type="Gene3D" id="2.30.29.30">
    <property type="entry name" value="Pleckstrin-homology domain (PH domain)/Phosphotyrosine-binding domain (PTB)"/>
    <property type="match status" value="1"/>
</dbReference>
<feature type="compositionally biased region" description="Acidic residues" evidence="7">
    <location>
        <begin position="354"/>
        <end position="372"/>
    </location>
</feature>
<dbReference type="AlphaFoldDB" id="A0A1J3E7B9"/>